<sequence>MLCLTRRLLICLTCAFPYAAHAVEPCKTGLVGITLIAGSYNPPYTIEPDIQSINPGGKFPDNLIELGWSNLRKAERPLRLICRYAGGKKDELLLPTTTDKCFLRPGLTATCD</sequence>
<name>A0A1I4CK49_9HYPH</name>
<organism evidence="2 3">
    <name type="scientific">Methylocapsa palsarum</name>
    <dbReference type="NCBI Taxonomy" id="1612308"/>
    <lineage>
        <taxon>Bacteria</taxon>
        <taxon>Pseudomonadati</taxon>
        <taxon>Pseudomonadota</taxon>
        <taxon>Alphaproteobacteria</taxon>
        <taxon>Hyphomicrobiales</taxon>
        <taxon>Beijerinckiaceae</taxon>
        <taxon>Methylocapsa</taxon>
    </lineage>
</organism>
<protein>
    <submittedName>
        <fullName evidence="2">Uncharacterized protein</fullName>
    </submittedName>
</protein>
<proteinExistence type="predicted"/>
<keyword evidence="3" id="KW-1185">Reference proteome</keyword>
<dbReference type="EMBL" id="FOSN01000023">
    <property type="protein sequence ID" value="SFK81000.1"/>
    <property type="molecule type" value="Genomic_DNA"/>
</dbReference>
<feature type="signal peptide" evidence="1">
    <location>
        <begin position="1"/>
        <end position="22"/>
    </location>
</feature>
<evidence type="ECO:0000313" key="3">
    <source>
        <dbReference type="Proteomes" id="UP000198755"/>
    </source>
</evidence>
<feature type="chain" id="PRO_5011767829" evidence="1">
    <location>
        <begin position="23"/>
        <end position="112"/>
    </location>
</feature>
<dbReference type="Proteomes" id="UP000198755">
    <property type="component" value="Unassembled WGS sequence"/>
</dbReference>
<dbReference type="AlphaFoldDB" id="A0A1I4CK49"/>
<gene>
    <name evidence="2" type="ORF">SAMN05444581_12317</name>
</gene>
<keyword evidence="1" id="KW-0732">Signal</keyword>
<reference evidence="2 3" key="1">
    <citation type="submission" date="2016-10" db="EMBL/GenBank/DDBJ databases">
        <authorList>
            <person name="de Groot N.N."/>
        </authorList>
    </citation>
    <scope>NUCLEOTIDE SEQUENCE [LARGE SCALE GENOMIC DNA]</scope>
    <source>
        <strain evidence="2 3">NE2</strain>
    </source>
</reference>
<evidence type="ECO:0000256" key="1">
    <source>
        <dbReference type="SAM" id="SignalP"/>
    </source>
</evidence>
<accession>A0A1I4CK49</accession>
<evidence type="ECO:0000313" key="2">
    <source>
        <dbReference type="EMBL" id="SFK81000.1"/>
    </source>
</evidence>